<keyword evidence="5" id="KW-1185">Reference proteome</keyword>
<dbReference type="Proteomes" id="UP001232148">
    <property type="component" value="Unassembled WGS sequence"/>
</dbReference>
<dbReference type="PANTHER" id="PTHR10039:SF10">
    <property type="entry name" value="NACHT DOMAIN-CONTAINING PROTEIN"/>
    <property type="match status" value="1"/>
</dbReference>
<dbReference type="PROSITE" id="PS50088">
    <property type="entry name" value="ANK_REPEAT"/>
    <property type="match status" value="1"/>
</dbReference>
<reference evidence="4" key="1">
    <citation type="submission" date="2021-06" db="EMBL/GenBank/DDBJ databases">
        <title>Comparative genomics, transcriptomics and evolutionary studies reveal genomic signatures of adaptation to plant cell wall in hemibiotrophic fungi.</title>
        <authorList>
            <consortium name="DOE Joint Genome Institute"/>
            <person name="Baroncelli R."/>
            <person name="Diaz J.F."/>
            <person name="Benocci T."/>
            <person name="Peng M."/>
            <person name="Battaglia E."/>
            <person name="Haridas S."/>
            <person name="Andreopoulos W."/>
            <person name="Labutti K."/>
            <person name="Pangilinan J."/>
            <person name="Floch G.L."/>
            <person name="Makela M.R."/>
            <person name="Henrissat B."/>
            <person name="Grigoriev I.V."/>
            <person name="Crouch J.A."/>
            <person name="De Vries R.P."/>
            <person name="Sukno S.A."/>
            <person name="Thon M.R."/>
        </authorList>
    </citation>
    <scope>NUCLEOTIDE SEQUENCE</scope>
    <source>
        <strain evidence="4">MAFF235873</strain>
    </source>
</reference>
<dbReference type="PROSITE" id="PS50297">
    <property type="entry name" value="ANK_REP_REGION"/>
    <property type="match status" value="1"/>
</dbReference>
<proteinExistence type="predicted"/>
<evidence type="ECO:0000256" key="2">
    <source>
        <dbReference type="PROSITE-ProRule" id="PRU00023"/>
    </source>
</evidence>
<accession>A0AAD9HLF9</accession>
<evidence type="ECO:0000259" key="3">
    <source>
        <dbReference type="Pfam" id="PF24883"/>
    </source>
</evidence>
<dbReference type="InterPro" id="IPR027417">
    <property type="entry name" value="P-loop_NTPase"/>
</dbReference>
<dbReference type="InterPro" id="IPR036770">
    <property type="entry name" value="Ankyrin_rpt-contain_sf"/>
</dbReference>
<sequence>MKNVSSALIATGTLGPEVRLAQAISEFSVALRDDKHAHVRFKNLQTRTRTPPDATEIIRLTEELNRDGARQHRSWSPFATRLVAVLERICQFAPIGDVFVGGAQNLLAAGVWAAVRLALELSLGYLSYFDKVSAMLLRIGRSMSLHQDFALLFPQCRQIQTWMCEYTIVMVDICKKVVSHVSNLKSLRSQLQTIFFTSFDTEFKPLEKSVVELGQLIEKRCVALAARTNLQTSDQLSRFQAKFDKDAANRLRESRKSSLFASLCSDQRGFDLTWRRERRKGTSEWIFKQNDYQEWRVSDASGTLWLQGNLGSGKTVTMASIVADLILSTKPKTTGQPEPQLQKTVSHYFCKADDPSTLQARSIVGSFVLQILANSALSEPLTKYLESQYADTGQALGSEDCIDVLLQVTTSSWRGVFVLDGLDEVPLKEAEEVFEHLKRLSAQRQLIVCCSSRPTSACKNIATATVGIAATISMEHADRSDDIRKFISAGVERWKTIRPISPELEELITRQLSERSQGMFLWLSLQMEAICPKYTEELRSEAAIVAIVENLPDNLSEAFDQALLRIPTRSSEAKMFQIVAAAHPLLSSDELRVAHNVVPGDVTWNPSTLAVSGRSLISRFGGSLLDIDEEDSRVRFIHHSVLDHLVSDPALPAAAPFHFEMPAAEELLAAICITYLNYAIFEAQVSIAKGADFSKVPSVVTQSVGQHAGLSRKVFSALSKEKRAHASAIDLERLNFELRAFKNQAKDESKVLLSFARENWLILSKAVSKGFDRTVQPLWVRLCNGSVPLVADHVPWLQDPSCSTAAEWAIINNHGLLFWHLFQSKTHIDDFELYDALNRLVIEPYHPSPSGERRLRFCLTGAELGVLFPAYIIYFKGASIRALKGILRRVEIPSDVQVEYNFFSDREAANALLGQIAISTIPKLLRDNDFEEYLLKFMVNNLPCTNTFLYNYESVLKMNNTHSTPADNYTFIRDFFDFRRMVNKIQGRIPSRNVGFKLYLAGGVMVKILLDAGADPNISYDGLTPLMLSAFRGDVMAVHDLLRARADPNYQLGSFSPPPKSLNELLGNPRNGFLGAFNALNAPIRDEFYGDTALSFAVTRLELDDVMHRHIFFTSVSGKAMPLEEHLADFSSFDNKELLQDKSRKVREDLEKIISALLSSDLALEHRKSTAKRLPPYQKDPLWRGIVEMFQPYYD</sequence>
<dbReference type="InterPro" id="IPR002110">
    <property type="entry name" value="Ankyrin_rpt"/>
</dbReference>
<dbReference type="Gene3D" id="1.25.40.20">
    <property type="entry name" value="Ankyrin repeat-containing domain"/>
    <property type="match status" value="1"/>
</dbReference>
<gene>
    <name evidence="4" type="ORF">LX32DRAFT_637489</name>
</gene>
<dbReference type="SUPFAM" id="SSF48403">
    <property type="entry name" value="Ankyrin repeat"/>
    <property type="match status" value="1"/>
</dbReference>
<protein>
    <recommendedName>
        <fullName evidence="3">Nephrocystin 3-like N-terminal domain-containing protein</fullName>
    </recommendedName>
</protein>
<comment type="caution">
    <text evidence="4">The sequence shown here is derived from an EMBL/GenBank/DDBJ whole genome shotgun (WGS) entry which is preliminary data.</text>
</comment>
<dbReference type="InterPro" id="IPR056884">
    <property type="entry name" value="NPHP3-like_N"/>
</dbReference>
<organism evidence="4 5">
    <name type="scientific">Colletotrichum zoysiae</name>
    <dbReference type="NCBI Taxonomy" id="1216348"/>
    <lineage>
        <taxon>Eukaryota</taxon>
        <taxon>Fungi</taxon>
        <taxon>Dikarya</taxon>
        <taxon>Ascomycota</taxon>
        <taxon>Pezizomycotina</taxon>
        <taxon>Sordariomycetes</taxon>
        <taxon>Hypocreomycetidae</taxon>
        <taxon>Glomerellales</taxon>
        <taxon>Glomerellaceae</taxon>
        <taxon>Colletotrichum</taxon>
        <taxon>Colletotrichum graminicola species complex</taxon>
    </lineage>
</organism>
<evidence type="ECO:0000313" key="4">
    <source>
        <dbReference type="EMBL" id="KAK2031165.1"/>
    </source>
</evidence>
<dbReference type="AlphaFoldDB" id="A0AAD9HLF9"/>
<dbReference type="EMBL" id="MU842843">
    <property type="protein sequence ID" value="KAK2031165.1"/>
    <property type="molecule type" value="Genomic_DNA"/>
</dbReference>
<keyword evidence="1" id="KW-0677">Repeat</keyword>
<name>A0AAD9HLF9_9PEZI</name>
<feature type="repeat" description="ANK" evidence="2">
    <location>
        <begin position="1021"/>
        <end position="1053"/>
    </location>
</feature>
<dbReference type="Gene3D" id="3.40.50.300">
    <property type="entry name" value="P-loop containing nucleotide triphosphate hydrolases"/>
    <property type="match status" value="1"/>
</dbReference>
<feature type="domain" description="Nephrocystin 3-like N-terminal" evidence="3">
    <location>
        <begin position="281"/>
        <end position="453"/>
    </location>
</feature>
<keyword evidence="2" id="KW-0040">ANK repeat</keyword>
<evidence type="ECO:0000313" key="5">
    <source>
        <dbReference type="Proteomes" id="UP001232148"/>
    </source>
</evidence>
<dbReference type="Pfam" id="PF00023">
    <property type="entry name" value="Ank"/>
    <property type="match status" value="1"/>
</dbReference>
<dbReference type="PANTHER" id="PTHR10039">
    <property type="entry name" value="AMELOGENIN"/>
    <property type="match status" value="1"/>
</dbReference>
<evidence type="ECO:0000256" key="1">
    <source>
        <dbReference type="ARBA" id="ARBA00022737"/>
    </source>
</evidence>
<dbReference type="Pfam" id="PF24883">
    <property type="entry name" value="NPHP3_N"/>
    <property type="match status" value="1"/>
</dbReference>